<evidence type="ECO:0000313" key="2">
    <source>
        <dbReference type="Proteomes" id="UP001230188"/>
    </source>
</evidence>
<protein>
    <recommendedName>
        <fullName evidence="3">Trafficking protein particle complex subunit 2</fullName>
    </recommendedName>
</protein>
<organism evidence="1 2">
    <name type="scientific">Chrysophaeum taylorii</name>
    <dbReference type="NCBI Taxonomy" id="2483200"/>
    <lineage>
        <taxon>Eukaryota</taxon>
        <taxon>Sar</taxon>
        <taxon>Stramenopiles</taxon>
        <taxon>Ochrophyta</taxon>
        <taxon>Pelagophyceae</taxon>
        <taxon>Pelagomonadales</taxon>
        <taxon>Pelagomonadaceae</taxon>
        <taxon>Chrysophaeum</taxon>
    </lineage>
</organism>
<dbReference type="CDD" id="cd14825">
    <property type="entry name" value="TRAPPC2_sedlin"/>
    <property type="match status" value="1"/>
</dbReference>
<keyword evidence="2" id="KW-1185">Reference proteome</keyword>
<proteinExistence type="predicted"/>
<dbReference type="InterPro" id="IPR011012">
    <property type="entry name" value="Longin-like_dom_sf"/>
</dbReference>
<sequence>MPMLLIVGSKEPLYEAEFSTGTAQPKSEDTAHLNQFILHSAMDMVDEASESTNNMYLKIVDRFNDQNVFAFITAGNIRFLLLHEGRNEDQVRSFFQEVYEAYVRLLMNPFYTYDTPIMSASFDQRIQAIARRYF</sequence>
<dbReference type="Proteomes" id="UP001230188">
    <property type="component" value="Unassembled WGS sequence"/>
</dbReference>
<name>A0AAD7UMZ2_9STRA</name>
<dbReference type="GO" id="GO:0006888">
    <property type="term" value="P:endoplasmic reticulum to Golgi vesicle-mediated transport"/>
    <property type="evidence" value="ECO:0007669"/>
    <property type="project" value="InterPro"/>
</dbReference>
<accession>A0AAD7UMZ2</accession>
<dbReference type="AlphaFoldDB" id="A0AAD7UMZ2"/>
<gene>
    <name evidence="1" type="ORF">CTAYLR_006576</name>
</gene>
<dbReference type="GO" id="GO:0005737">
    <property type="term" value="C:cytoplasm"/>
    <property type="evidence" value="ECO:0007669"/>
    <property type="project" value="GOC"/>
</dbReference>
<dbReference type="InterPro" id="IPR006722">
    <property type="entry name" value="Sedlin"/>
</dbReference>
<reference evidence="1" key="1">
    <citation type="submission" date="2023-01" db="EMBL/GenBank/DDBJ databases">
        <title>Metagenome sequencing of chrysophaentin producing Chrysophaeum taylorii.</title>
        <authorList>
            <person name="Davison J."/>
            <person name="Bewley C."/>
        </authorList>
    </citation>
    <scope>NUCLEOTIDE SEQUENCE</scope>
    <source>
        <strain evidence="1">NIES-1699</strain>
    </source>
</reference>
<dbReference type="EMBL" id="JAQMWT010000050">
    <property type="protein sequence ID" value="KAJ8612445.1"/>
    <property type="molecule type" value="Genomic_DNA"/>
</dbReference>
<comment type="caution">
    <text evidence="1">The sequence shown here is derived from an EMBL/GenBank/DDBJ whole genome shotgun (WGS) entry which is preliminary data.</text>
</comment>
<dbReference type="SUPFAM" id="SSF64356">
    <property type="entry name" value="SNARE-like"/>
    <property type="match status" value="1"/>
</dbReference>
<dbReference type="PANTHER" id="PTHR12403">
    <property type="entry name" value="TRAFFICKING PROTEIN PARTICLE COMPLEX SUBUNIT 2"/>
    <property type="match status" value="1"/>
</dbReference>
<evidence type="ECO:0000313" key="1">
    <source>
        <dbReference type="EMBL" id="KAJ8612445.1"/>
    </source>
</evidence>
<evidence type="ECO:0008006" key="3">
    <source>
        <dbReference type="Google" id="ProtNLM"/>
    </source>
</evidence>
<dbReference type="Pfam" id="PF04628">
    <property type="entry name" value="Sedlin_N"/>
    <property type="match status" value="1"/>
</dbReference>
<dbReference type="Gene3D" id="3.30.450.70">
    <property type="match status" value="1"/>
</dbReference>